<dbReference type="EMBL" id="DSOV01000005">
    <property type="protein sequence ID" value="HEN40968.1"/>
    <property type="molecule type" value="Genomic_DNA"/>
</dbReference>
<dbReference type="Pfam" id="PF18765">
    <property type="entry name" value="Polbeta"/>
    <property type="match status" value="1"/>
</dbReference>
<reference evidence="2" key="1">
    <citation type="journal article" date="2020" name="mSystems">
        <title>Genome- and Community-Level Interaction Insights into Carbon Utilization and Element Cycling Functions of Hydrothermarchaeota in Hydrothermal Sediment.</title>
        <authorList>
            <person name="Zhou Z."/>
            <person name="Liu Y."/>
            <person name="Xu W."/>
            <person name="Pan J."/>
            <person name="Luo Z.H."/>
            <person name="Li M."/>
        </authorList>
    </citation>
    <scope>NUCLEOTIDE SEQUENCE [LARGE SCALE GENOMIC DNA]</scope>
    <source>
        <strain evidence="2">SpSt-349</strain>
    </source>
</reference>
<accession>A0A831U260</accession>
<feature type="domain" description="Polymerase beta nucleotidyltransferase" evidence="1">
    <location>
        <begin position="9"/>
        <end position="88"/>
    </location>
</feature>
<comment type="caution">
    <text evidence="2">The sequence shown here is derived from an EMBL/GenBank/DDBJ whole genome shotgun (WGS) entry which is preliminary data.</text>
</comment>
<dbReference type="InterPro" id="IPR041633">
    <property type="entry name" value="Polbeta"/>
</dbReference>
<evidence type="ECO:0000259" key="1">
    <source>
        <dbReference type="Pfam" id="PF18765"/>
    </source>
</evidence>
<dbReference type="AlphaFoldDB" id="A0A831U260"/>
<sequence length="89" mass="10119">MAIRQEHYERIKEMAQSYGATRVILFGSAVENPEGARDIDIACDGVQGWKLYELAARLEDELQTPFDVVPLSPPNRFTELVEKRGRVLL</sequence>
<dbReference type="Gene3D" id="3.30.460.10">
    <property type="entry name" value="Beta Polymerase, domain 2"/>
    <property type="match status" value="1"/>
</dbReference>
<dbReference type="InterPro" id="IPR043519">
    <property type="entry name" value="NT_sf"/>
</dbReference>
<evidence type="ECO:0000313" key="2">
    <source>
        <dbReference type="EMBL" id="HEN40968.1"/>
    </source>
</evidence>
<protein>
    <submittedName>
        <fullName evidence="2">DNA polymerase III subunit beta</fullName>
    </submittedName>
</protein>
<dbReference type="SUPFAM" id="SSF81301">
    <property type="entry name" value="Nucleotidyltransferase"/>
    <property type="match status" value="1"/>
</dbReference>
<organism evidence="2">
    <name type="scientific">Geobacter metallireducens</name>
    <dbReference type="NCBI Taxonomy" id="28232"/>
    <lineage>
        <taxon>Bacteria</taxon>
        <taxon>Pseudomonadati</taxon>
        <taxon>Thermodesulfobacteriota</taxon>
        <taxon>Desulfuromonadia</taxon>
        <taxon>Geobacterales</taxon>
        <taxon>Geobacteraceae</taxon>
        <taxon>Geobacter</taxon>
    </lineage>
</organism>
<proteinExistence type="predicted"/>
<name>A0A831U260_GEOME</name>
<gene>
    <name evidence="2" type="ORF">ENQ87_01130</name>
</gene>
<dbReference type="CDD" id="cd05403">
    <property type="entry name" value="NT_KNTase_like"/>
    <property type="match status" value="1"/>
</dbReference>